<keyword evidence="3" id="KW-1185">Reference proteome</keyword>
<evidence type="ECO:0000256" key="1">
    <source>
        <dbReference type="SAM" id="MobiDB-lite"/>
    </source>
</evidence>
<feature type="region of interest" description="Disordered" evidence="1">
    <location>
        <begin position="1"/>
        <end position="24"/>
    </location>
</feature>
<name>A0AA86VCA0_9FABA</name>
<protein>
    <submittedName>
        <fullName evidence="2">Uncharacterized protein</fullName>
    </submittedName>
</protein>
<sequence>MVVTHKSLRMVSQPHDPEEDGGDLPIIEKDIKYRKGSQVARELSGLHISPPSTERRRKPPKRFGDWIEVMAFGKVAESSERGIKSAKHCEGGVACFFRLGG</sequence>
<organism evidence="2 3">
    <name type="scientific">Sphenostylis stenocarpa</name>
    <dbReference type="NCBI Taxonomy" id="92480"/>
    <lineage>
        <taxon>Eukaryota</taxon>
        <taxon>Viridiplantae</taxon>
        <taxon>Streptophyta</taxon>
        <taxon>Embryophyta</taxon>
        <taxon>Tracheophyta</taxon>
        <taxon>Spermatophyta</taxon>
        <taxon>Magnoliopsida</taxon>
        <taxon>eudicotyledons</taxon>
        <taxon>Gunneridae</taxon>
        <taxon>Pentapetalae</taxon>
        <taxon>rosids</taxon>
        <taxon>fabids</taxon>
        <taxon>Fabales</taxon>
        <taxon>Fabaceae</taxon>
        <taxon>Papilionoideae</taxon>
        <taxon>50 kb inversion clade</taxon>
        <taxon>NPAAA clade</taxon>
        <taxon>indigoferoid/millettioid clade</taxon>
        <taxon>Phaseoleae</taxon>
        <taxon>Sphenostylis</taxon>
    </lineage>
</organism>
<dbReference type="Gramene" id="rna-AYBTSS11_LOCUS3900">
    <property type="protein sequence ID" value="CAJ1925368.1"/>
    <property type="gene ID" value="gene-AYBTSS11_LOCUS3900"/>
</dbReference>
<accession>A0AA86VCA0</accession>
<dbReference type="EMBL" id="OY731399">
    <property type="protein sequence ID" value="CAJ1925368.1"/>
    <property type="molecule type" value="Genomic_DNA"/>
</dbReference>
<proteinExistence type="predicted"/>
<evidence type="ECO:0000313" key="2">
    <source>
        <dbReference type="EMBL" id="CAJ1925368.1"/>
    </source>
</evidence>
<dbReference type="AlphaFoldDB" id="A0AA86VCA0"/>
<evidence type="ECO:0000313" key="3">
    <source>
        <dbReference type="Proteomes" id="UP001189624"/>
    </source>
</evidence>
<gene>
    <name evidence="2" type="ORF">AYBTSS11_LOCUS3900</name>
</gene>
<reference evidence="2" key="1">
    <citation type="submission" date="2023-10" db="EMBL/GenBank/DDBJ databases">
        <authorList>
            <person name="Domelevo Entfellner J.-B."/>
        </authorList>
    </citation>
    <scope>NUCLEOTIDE SEQUENCE</scope>
</reference>
<dbReference type="Proteomes" id="UP001189624">
    <property type="component" value="Chromosome 2"/>
</dbReference>